<protein>
    <recommendedName>
        <fullName evidence="1">Bacterial bifunctional deaminase-reductase C-terminal domain-containing protein</fullName>
    </recommendedName>
</protein>
<dbReference type="Pfam" id="PF01872">
    <property type="entry name" value="RibD_C"/>
    <property type="match status" value="1"/>
</dbReference>
<name>A0A644WWH6_9ZZZZ</name>
<dbReference type="GO" id="GO:0009231">
    <property type="term" value="P:riboflavin biosynthetic process"/>
    <property type="evidence" value="ECO:0007669"/>
    <property type="project" value="InterPro"/>
</dbReference>
<evidence type="ECO:0000259" key="1">
    <source>
        <dbReference type="Pfam" id="PF01872"/>
    </source>
</evidence>
<dbReference type="PANTHER" id="PTHR38011">
    <property type="entry name" value="DIHYDROFOLATE REDUCTASE FAMILY PROTEIN (AFU_ORTHOLOGUE AFUA_8G06820)"/>
    <property type="match status" value="1"/>
</dbReference>
<dbReference type="AlphaFoldDB" id="A0A644WWH6"/>
<reference evidence="2" key="1">
    <citation type="submission" date="2019-08" db="EMBL/GenBank/DDBJ databases">
        <authorList>
            <person name="Kucharzyk K."/>
            <person name="Murdoch R.W."/>
            <person name="Higgins S."/>
            <person name="Loffler F."/>
        </authorList>
    </citation>
    <scope>NUCLEOTIDE SEQUENCE</scope>
</reference>
<dbReference type="InterPro" id="IPR050765">
    <property type="entry name" value="Riboflavin_Biosynth_HTPR"/>
</dbReference>
<organism evidence="2">
    <name type="scientific">bioreactor metagenome</name>
    <dbReference type="NCBI Taxonomy" id="1076179"/>
    <lineage>
        <taxon>unclassified sequences</taxon>
        <taxon>metagenomes</taxon>
        <taxon>ecological metagenomes</taxon>
    </lineage>
</organism>
<feature type="domain" description="Bacterial bifunctional deaminase-reductase C-terminal" evidence="1">
    <location>
        <begin position="19"/>
        <end position="96"/>
    </location>
</feature>
<dbReference type="GO" id="GO:0008703">
    <property type="term" value="F:5-amino-6-(5-phosphoribosylamino)uracil reductase activity"/>
    <property type="evidence" value="ECO:0007669"/>
    <property type="project" value="InterPro"/>
</dbReference>
<accession>A0A644WWH6</accession>
<dbReference type="InterPro" id="IPR002734">
    <property type="entry name" value="RibDG_C"/>
</dbReference>
<dbReference type="Gene3D" id="3.40.430.10">
    <property type="entry name" value="Dihydrofolate Reductase, subunit A"/>
    <property type="match status" value="1"/>
</dbReference>
<evidence type="ECO:0000313" key="2">
    <source>
        <dbReference type="EMBL" id="MPM08047.1"/>
    </source>
</evidence>
<dbReference type="EMBL" id="VSSQ01001404">
    <property type="protein sequence ID" value="MPM08047.1"/>
    <property type="molecule type" value="Genomic_DNA"/>
</dbReference>
<dbReference type="SUPFAM" id="SSF53597">
    <property type="entry name" value="Dihydrofolate reductase-like"/>
    <property type="match status" value="1"/>
</dbReference>
<dbReference type="InterPro" id="IPR024072">
    <property type="entry name" value="DHFR-like_dom_sf"/>
</dbReference>
<gene>
    <name evidence="2" type="primary">yyaP_5</name>
    <name evidence="2" type="ORF">SDC9_54359</name>
</gene>
<dbReference type="PANTHER" id="PTHR38011:SF11">
    <property type="entry name" value="2,5-DIAMINO-6-RIBOSYLAMINO-4(3H)-PYRIMIDINONE 5'-PHOSPHATE REDUCTASE"/>
    <property type="match status" value="1"/>
</dbReference>
<proteinExistence type="predicted"/>
<sequence>MVSTTLTSASAWRNSTLIRENVVEAVRALKEQPGKNILLDGSSVLAQTLAEHDLIDEYRLHVYPIVLGSGKKLFPPGKRLNLKLLETTPLPTGVVYMKYACTQ</sequence>
<comment type="caution">
    <text evidence="2">The sequence shown here is derived from an EMBL/GenBank/DDBJ whole genome shotgun (WGS) entry which is preliminary data.</text>
</comment>